<comment type="function">
    <text evidence="1">Troponin T is the tropomyosin-binding subunit of troponin, the thin filament regulatory complex which confers calcium-sensitivity to striated muscle actomyosin ATPase activity.</text>
</comment>
<protein>
    <recommendedName>
        <fullName evidence="3">Troponin T, fast skeletal muscle</fullName>
    </recommendedName>
</protein>
<proteinExistence type="inferred from homology"/>
<feature type="compositionally biased region" description="Acidic residues" evidence="7">
    <location>
        <begin position="1"/>
        <end position="29"/>
    </location>
</feature>
<dbReference type="GO" id="GO:0030172">
    <property type="term" value="F:troponin C binding"/>
    <property type="evidence" value="ECO:0007669"/>
    <property type="project" value="TreeGrafter"/>
</dbReference>
<feature type="compositionally biased region" description="Basic and acidic residues" evidence="7">
    <location>
        <begin position="202"/>
        <end position="213"/>
    </location>
</feature>
<organism evidence="8 9">
    <name type="scientific">Cnephaeus nilssonii</name>
    <name type="common">Northern bat</name>
    <name type="synonym">Eptesicus nilssonii</name>
    <dbReference type="NCBI Taxonomy" id="3371016"/>
    <lineage>
        <taxon>Eukaryota</taxon>
        <taxon>Metazoa</taxon>
        <taxon>Chordata</taxon>
        <taxon>Craniata</taxon>
        <taxon>Vertebrata</taxon>
        <taxon>Euteleostomi</taxon>
        <taxon>Mammalia</taxon>
        <taxon>Eutheria</taxon>
        <taxon>Laurasiatheria</taxon>
        <taxon>Chiroptera</taxon>
        <taxon>Yangochiroptera</taxon>
        <taxon>Vespertilionidae</taxon>
        <taxon>Cnephaeus</taxon>
    </lineage>
</organism>
<dbReference type="FunFam" id="1.20.5.350:FF:000001">
    <property type="entry name" value="Troponin T, fast skeletal muscle"/>
    <property type="match status" value="1"/>
</dbReference>
<feature type="region of interest" description="Disordered" evidence="7">
    <location>
        <begin position="93"/>
        <end position="213"/>
    </location>
</feature>
<dbReference type="AlphaFoldDB" id="A0AA40LKV7"/>
<dbReference type="Gene3D" id="1.20.5.350">
    <property type="match status" value="1"/>
</dbReference>
<dbReference type="PANTHER" id="PTHR11521:SF4">
    <property type="entry name" value="TROPONIN T, FAST SKELETAL MUSCLE"/>
    <property type="match status" value="1"/>
</dbReference>
<feature type="region of interest" description="Disordered" evidence="7">
    <location>
        <begin position="267"/>
        <end position="290"/>
    </location>
</feature>
<gene>
    <name evidence="8" type="ORF">QTO34_003109</name>
</gene>
<keyword evidence="9" id="KW-1185">Reference proteome</keyword>
<comment type="caution">
    <text evidence="8">The sequence shown here is derived from an EMBL/GenBank/DDBJ whole genome shotgun (WGS) entry which is preliminary data.</text>
</comment>
<feature type="region of interest" description="Disordered" evidence="7">
    <location>
        <begin position="1"/>
        <end position="52"/>
    </location>
</feature>
<evidence type="ECO:0000256" key="5">
    <source>
        <dbReference type="ARBA" id="ARBA00022990"/>
    </source>
</evidence>
<feature type="compositionally biased region" description="Basic and acidic residues" evidence="7">
    <location>
        <begin position="42"/>
        <end position="52"/>
    </location>
</feature>
<dbReference type="PANTHER" id="PTHR11521">
    <property type="entry name" value="TROPONIN T"/>
    <property type="match status" value="1"/>
</dbReference>
<evidence type="ECO:0000256" key="3">
    <source>
        <dbReference type="ARBA" id="ARBA00014961"/>
    </source>
</evidence>
<evidence type="ECO:0000256" key="1">
    <source>
        <dbReference type="ARBA" id="ARBA00003363"/>
    </source>
</evidence>
<dbReference type="GO" id="GO:0031013">
    <property type="term" value="F:troponin I binding"/>
    <property type="evidence" value="ECO:0007669"/>
    <property type="project" value="TreeGrafter"/>
</dbReference>
<evidence type="ECO:0000256" key="7">
    <source>
        <dbReference type="SAM" id="MobiDB-lite"/>
    </source>
</evidence>
<dbReference type="Proteomes" id="UP001177744">
    <property type="component" value="Unassembled WGS sequence"/>
</dbReference>
<dbReference type="GO" id="GO:0003009">
    <property type="term" value="P:skeletal muscle contraction"/>
    <property type="evidence" value="ECO:0007669"/>
    <property type="project" value="TreeGrafter"/>
</dbReference>
<keyword evidence="5" id="KW-0007">Acetylation</keyword>
<dbReference type="EMBL" id="JAULJE010000013">
    <property type="protein sequence ID" value="KAK1335323.1"/>
    <property type="molecule type" value="Genomic_DNA"/>
</dbReference>
<evidence type="ECO:0000256" key="4">
    <source>
        <dbReference type="ARBA" id="ARBA00022553"/>
    </source>
</evidence>
<name>A0AA40LKV7_CNENI</name>
<keyword evidence="4" id="KW-0597">Phosphoprotein</keyword>
<evidence type="ECO:0000313" key="8">
    <source>
        <dbReference type="EMBL" id="KAK1335323.1"/>
    </source>
</evidence>
<comment type="similarity">
    <text evidence="2">Belongs to the troponin T family.</text>
</comment>
<accession>A0AA40LKV7</accession>
<keyword evidence="6" id="KW-0514">Muscle protein</keyword>
<dbReference type="GO" id="GO:0005861">
    <property type="term" value="C:troponin complex"/>
    <property type="evidence" value="ECO:0007669"/>
    <property type="project" value="InterPro"/>
</dbReference>
<dbReference type="GO" id="GO:0045214">
    <property type="term" value="P:sarcomere organization"/>
    <property type="evidence" value="ECO:0007669"/>
    <property type="project" value="TreeGrafter"/>
</dbReference>
<evidence type="ECO:0000256" key="2">
    <source>
        <dbReference type="ARBA" id="ARBA00008330"/>
    </source>
</evidence>
<reference evidence="8" key="1">
    <citation type="submission" date="2023-06" db="EMBL/GenBank/DDBJ databases">
        <title>Reference genome for the Northern bat (Eptesicus nilssonii), a most northern bat species.</title>
        <authorList>
            <person name="Laine V.N."/>
            <person name="Pulliainen A.T."/>
            <person name="Lilley T.M."/>
        </authorList>
    </citation>
    <scope>NUCLEOTIDE SEQUENCE</scope>
    <source>
        <strain evidence="8">BLF_Eptnil</strain>
        <tissue evidence="8">Kidney</tissue>
    </source>
</reference>
<feature type="compositionally biased region" description="Basic and acidic residues" evidence="7">
    <location>
        <begin position="93"/>
        <end position="135"/>
    </location>
</feature>
<evidence type="ECO:0000256" key="6">
    <source>
        <dbReference type="ARBA" id="ARBA00023179"/>
    </source>
</evidence>
<dbReference type="InterPro" id="IPR027707">
    <property type="entry name" value="TNNT"/>
</dbReference>
<dbReference type="InterPro" id="IPR001978">
    <property type="entry name" value="Troponin"/>
</dbReference>
<dbReference type="InterPro" id="IPR038077">
    <property type="entry name" value="Troponin_sf"/>
</dbReference>
<dbReference type="GO" id="GO:0005523">
    <property type="term" value="F:tropomyosin binding"/>
    <property type="evidence" value="ECO:0007669"/>
    <property type="project" value="TreeGrafter"/>
</dbReference>
<evidence type="ECO:0000313" key="9">
    <source>
        <dbReference type="Proteomes" id="UP001177744"/>
    </source>
</evidence>
<dbReference type="Pfam" id="PF00992">
    <property type="entry name" value="Troponin"/>
    <property type="match status" value="2"/>
</dbReference>
<dbReference type="SUPFAM" id="SSF90250">
    <property type="entry name" value="Troponin coil-coiled subunits"/>
    <property type="match status" value="1"/>
</dbReference>
<sequence>MSDEEVEQVEEQYEEEEDAAEEQREDEEEEKPRPKLTAPKIPEGEKVDFDDIQKKRQNKDLMELQALIDSHFEARKKEEEELIALKERIEKRRAERAEQQRIRAEKERERQNRLAEEKARREEEDAKRRAEDDLKKKKALSSMGANYSSYLAKVSATSEPGRPGSPHPRPPDFGLSHAASPPESGPSAVSPQADQKRGKKQTAREMKKKVLAERRKPLNIDHLSEDKLRDKAKELWDTLYQLETDKYDFAEKLKRQKYDITNLRSRIDQAQKHSKKAGATAKGKVGGRWK</sequence>
<dbReference type="GO" id="GO:0006937">
    <property type="term" value="P:regulation of muscle contraction"/>
    <property type="evidence" value="ECO:0007669"/>
    <property type="project" value="InterPro"/>
</dbReference>